<evidence type="ECO:0000256" key="5">
    <source>
        <dbReference type="SAM" id="MobiDB-lite"/>
    </source>
</evidence>
<evidence type="ECO:0000256" key="3">
    <source>
        <dbReference type="ARBA" id="ARBA00023054"/>
    </source>
</evidence>
<dbReference type="Gene3D" id="2.40.30.170">
    <property type="match status" value="2"/>
</dbReference>
<dbReference type="PRINTS" id="PR01490">
    <property type="entry name" value="RTXTOXIND"/>
</dbReference>
<dbReference type="EMBL" id="VNHO01000017">
    <property type="protein sequence ID" value="TYP52506.1"/>
    <property type="molecule type" value="Genomic_DNA"/>
</dbReference>
<dbReference type="Gene3D" id="2.40.50.100">
    <property type="match status" value="2"/>
</dbReference>
<reference evidence="7 8" key="1">
    <citation type="submission" date="2019-07" db="EMBL/GenBank/DDBJ databases">
        <title>Genomic Encyclopedia of Type Strains, Phase I: the one thousand microbial genomes (KMG-I) project.</title>
        <authorList>
            <person name="Kyrpides N."/>
        </authorList>
    </citation>
    <scope>NUCLEOTIDE SEQUENCE [LARGE SCALE GENOMIC DNA]</scope>
    <source>
        <strain evidence="7 8">DSM 16647</strain>
    </source>
</reference>
<dbReference type="InterPro" id="IPR050465">
    <property type="entry name" value="UPF0194_transport"/>
</dbReference>
<comment type="subcellular location">
    <subcellularLocation>
        <location evidence="1">Cell envelope</location>
    </subcellularLocation>
</comment>
<comment type="caution">
    <text evidence="7">The sequence shown here is derived from an EMBL/GenBank/DDBJ whole genome shotgun (WGS) entry which is preliminary data.</text>
</comment>
<evidence type="ECO:0000256" key="4">
    <source>
        <dbReference type="SAM" id="Coils"/>
    </source>
</evidence>
<dbReference type="PANTHER" id="PTHR32347">
    <property type="entry name" value="EFFLUX SYSTEM COMPONENT YKNX-RELATED"/>
    <property type="match status" value="1"/>
</dbReference>
<name>A0A5S5APP1_9FIRM</name>
<dbReference type="Proteomes" id="UP000322294">
    <property type="component" value="Unassembled WGS sequence"/>
</dbReference>
<evidence type="ECO:0000256" key="1">
    <source>
        <dbReference type="ARBA" id="ARBA00004196"/>
    </source>
</evidence>
<feature type="region of interest" description="Disordered" evidence="5">
    <location>
        <begin position="549"/>
        <end position="576"/>
    </location>
</feature>
<dbReference type="InterPro" id="IPR006143">
    <property type="entry name" value="RND_pump_MFP"/>
</dbReference>
<proteinExistence type="inferred from homology"/>
<sequence>MYRKILAVIAVVAAVVAGGFYAFKSLMPPPEETSTGPVYSTAKVIRGDISVGVETSGPLHPNRGGGIVVPYNMEGQGGPASYIIEEVLVKEGDEVKAGQLLVRLRAPSLQGEIESLEQQLETAKKSLAGKLNVEPHEIYGVDPSTGITLRAPEDGRIIGLTVKEGAEIKQGDIVARVVDDSKFKVTAKLNPGEFEMAKDCRKAFLRFNQFEGVIEGRITDINTEPVVEPSPGSGGGGEGGDALYQYVYYMTIEGDNPGLVMPGMTAQVGVAKGETTRPDDPAVLWLRFPAQVEGYSVEETITSTVEARVTKVHVKDRNRVKKGDAVISLTGSDVRDMLEEELEKIRELEDKLRRLYGQYELLEIKSPMDGVVASINAQPGRTIQMGEWLGHIYNSEDMQMWAQVDDVDVLMVKQGSPVKVTVDALPGKTFEGKVMHVATMGKDMSGITRFEVSISVKGTPELRPGMQARAYIEAGSASNVLLVPVEAVFEEDGQPMVEVLQPDGTTKIVRVELGLMNDRHAEIKSGLEEGWLVVTGSSADILPGQRIKSNEILPGTGQQGNGEGQGDGGSPQDKGN</sequence>
<comment type="similarity">
    <text evidence="2">Belongs to the membrane fusion protein (MFP) (TC 8.A.1) family.</text>
</comment>
<dbReference type="OrthoDB" id="1725043at2"/>
<dbReference type="NCBIfam" id="TIGR01730">
    <property type="entry name" value="RND_mfp"/>
    <property type="match status" value="1"/>
</dbReference>
<protein>
    <submittedName>
        <fullName evidence="7">RND family efflux transporter MFP subunit</fullName>
    </submittedName>
</protein>
<keyword evidence="3 4" id="KW-0175">Coiled coil</keyword>
<organism evidence="7 8">
    <name type="scientific">Thermosediminibacter litoriperuensis</name>
    <dbReference type="NCBI Taxonomy" id="291989"/>
    <lineage>
        <taxon>Bacteria</taxon>
        <taxon>Bacillati</taxon>
        <taxon>Bacillota</taxon>
        <taxon>Clostridia</taxon>
        <taxon>Thermosediminibacterales</taxon>
        <taxon>Thermosediminibacteraceae</taxon>
        <taxon>Thermosediminibacter</taxon>
    </lineage>
</organism>
<dbReference type="GO" id="GO:0022857">
    <property type="term" value="F:transmembrane transporter activity"/>
    <property type="evidence" value="ECO:0007669"/>
    <property type="project" value="InterPro"/>
</dbReference>
<feature type="coiled-coil region" evidence="4">
    <location>
        <begin position="331"/>
        <end position="365"/>
    </location>
</feature>
<feature type="coiled-coil region" evidence="4">
    <location>
        <begin position="106"/>
        <end position="133"/>
    </location>
</feature>
<evidence type="ECO:0000313" key="8">
    <source>
        <dbReference type="Proteomes" id="UP000322294"/>
    </source>
</evidence>
<dbReference type="InterPro" id="IPR058636">
    <property type="entry name" value="Beta-barrel_YknX"/>
</dbReference>
<feature type="domain" description="YknX-like beta-barrel" evidence="6">
    <location>
        <begin position="399"/>
        <end position="470"/>
    </location>
</feature>
<evidence type="ECO:0000259" key="6">
    <source>
        <dbReference type="Pfam" id="PF25990"/>
    </source>
</evidence>
<dbReference type="Gene3D" id="2.40.420.20">
    <property type="match status" value="1"/>
</dbReference>
<dbReference type="AlphaFoldDB" id="A0A5S5APP1"/>
<accession>A0A5S5APP1</accession>
<evidence type="ECO:0000313" key="7">
    <source>
        <dbReference type="EMBL" id="TYP52506.1"/>
    </source>
</evidence>
<feature type="compositionally biased region" description="Gly residues" evidence="5">
    <location>
        <begin position="557"/>
        <end position="569"/>
    </location>
</feature>
<keyword evidence="8" id="KW-1185">Reference proteome</keyword>
<dbReference type="GO" id="GO:0016020">
    <property type="term" value="C:membrane"/>
    <property type="evidence" value="ECO:0007669"/>
    <property type="project" value="InterPro"/>
</dbReference>
<evidence type="ECO:0000256" key="2">
    <source>
        <dbReference type="ARBA" id="ARBA00009477"/>
    </source>
</evidence>
<dbReference type="Pfam" id="PF25990">
    <property type="entry name" value="Beta-barrel_YknX"/>
    <property type="match status" value="1"/>
</dbReference>
<dbReference type="GO" id="GO:0030313">
    <property type="term" value="C:cell envelope"/>
    <property type="evidence" value="ECO:0007669"/>
    <property type="project" value="UniProtKB-SubCell"/>
</dbReference>
<gene>
    <name evidence="7" type="ORF">LZ11_01673</name>
</gene>